<organism evidence="4 5">
    <name type="scientific">Marasmiellus scandens</name>
    <dbReference type="NCBI Taxonomy" id="2682957"/>
    <lineage>
        <taxon>Eukaryota</taxon>
        <taxon>Fungi</taxon>
        <taxon>Dikarya</taxon>
        <taxon>Basidiomycota</taxon>
        <taxon>Agaricomycotina</taxon>
        <taxon>Agaricomycetes</taxon>
        <taxon>Agaricomycetidae</taxon>
        <taxon>Agaricales</taxon>
        <taxon>Marasmiineae</taxon>
        <taxon>Omphalotaceae</taxon>
        <taxon>Marasmiellus</taxon>
    </lineage>
</organism>
<evidence type="ECO:0000256" key="1">
    <source>
        <dbReference type="ARBA" id="ARBA00022793"/>
    </source>
</evidence>
<evidence type="ECO:0008006" key="6">
    <source>
        <dbReference type="Google" id="ProtNLM"/>
    </source>
</evidence>
<evidence type="ECO:0000313" key="4">
    <source>
        <dbReference type="EMBL" id="KAK7466343.1"/>
    </source>
</evidence>
<dbReference type="Pfam" id="PF02666">
    <property type="entry name" value="PS_Dcarbxylase"/>
    <property type="match status" value="2"/>
</dbReference>
<keyword evidence="2" id="KW-0456">Lyase</keyword>
<accession>A0ABR1JS19</accession>
<dbReference type="EMBL" id="JBANRG010000005">
    <property type="protein sequence ID" value="KAK7466343.1"/>
    <property type="molecule type" value="Genomic_DNA"/>
</dbReference>
<dbReference type="InterPro" id="IPR003817">
    <property type="entry name" value="PS_Dcarbxylase"/>
</dbReference>
<dbReference type="Proteomes" id="UP001498398">
    <property type="component" value="Unassembled WGS sequence"/>
</dbReference>
<dbReference type="PANTHER" id="PTHR10067">
    <property type="entry name" value="PHOSPHATIDYLSERINE DECARBOXYLASE"/>
    <property type="match status" value="1"/>
</dbReference>
<keyword evidence="5" id="KW-1185">Reference proteome</keyword>
<dbReference type="PANTHER" id="PTHR10067:SF17">
    <property type="entry name" value="PHOSPHATIDYLSERINE DECARBOXYLASE PROENZYME 2"/>
    <property type="match status" value="1"/>
</dbReference>
<comment type="caution">
    <text evidence="4">The sequence shown here is derived from an EMBL/GenBank/DDBJ whole genome shotgun (WGS) entry which is preliminary data.</text>
</comment>
<evidence type="ECO:0000313" key="5">
    <source>
        <dbReference type="Proteomes" id="UP001498398"/>
    </source>
</evidence>
<proteinExistence type="predicted"/>
<name>A0ABR1JS19_9AGAR</name>
<evidence type="ECO:0000256" key="3">
    <source>
        <dbReference type="SAM" id="MobiDB-lite"/>
    </source>
</evidence>
<protein>
    <recommendedName>
        <fullName evidence="6">Phosphatidylserine decarboxylase</fullName>
    </recommendedName>
</protein>
<feature type="compositionally biased region" description="Low complexity" evidence="3">
    <location>
        <begin position="322"/>
        <end position="332"/>
    </location>
</feature>
<sequence length="484" mass="53286">MACGLLNPFKRKSEKLDHLSSLTTSSISPQHLHSLDKPVDTSSAIPDASPDALLKALDHLVTHSTSSPDISHSTDAYALNLVELPSSFKSLLPGLQRLAAKYHIGNYVIVRSTDEVIFESMPLYARIGMHLLFHGDAQVNWLLKNKTVKDVLREQSVRQGKIYDSPESVGSIESFVKTYNINLDELLEPDINKYTSFNEFFYRQLKPGARPVQDPEDPTRVCSMADSRLTVYPTVDMAKEFWVKSHVFNIPRLLNVPLYDFDGENLAMRFNGGSLAIFRLAPADYHRFHCPVDAIIEDIVWVGFEGSSPEGSTVEPTPVPENGNANANGNADGKADKKAYGYHHQSPGQGTYYTVNPQAINQDLAVLESNVRSILYLRLASSSSNETKGPSLAVVAIGALLVGSVVWTGGAKPKGTLIKKGEELGYFKYGGSTVIAVWEKECGLKWDEDLVRASSGMRSKEKEKEVKGPVEMLVRVGESIGKMV</sequence>
<feature type="region of interest" description="Disordered" evidence="3">
    <location>
        <begin position="310"/>
        <end position="336"/>
    </location>
</feature>
<gene>
    <name evidence="4" type="ORF">VKT23_005069</name>
</gene>
<evidence type="ECO:0000256" key="2">
    <source>
        <dbReference type="ARBA" id="ARBA00023239"/>
    </source>
</evidence>
<reference evidence="4 5" key="1">
    <citation type="submission" date="2024-01" db="EMBL/GenBank/DDBJ databases">
        <title>A draft genome for the cacao thread blight pathogen Marasmiellus scandens.</title>
        <authorList>
            <person name="Baruah I.K."/>
            <person name="Leung J."/>
            <person name="Bukari Y."/>
            <person name="Amoako-Attah I."/>
            <person name="Meinhardt L.W."/>
            <person name="Bailey B.A."/>
            <person name="Cohen S.P."/>
        </authorList>
    </citation>
    <scope>NUCLEOTIDE SEQUENCE [LARGE SCALE GENOMIC DNA]</scope>
    <source>
        <strain evidence="4 5">GH-19</strain>
    </source>
</reference>
<keyword evidence="1" id="KW-0210">Decarboxylase</keyword>